<evidence type="ECO:0000313" key="2">
    <source>
        <dbReference type="EMBL" id="KAF0895551.1"/>
    </source>
</evidence>
<feature type="non-terminal residue" evidence="2">
    <location>
        <position position="153"/>
    </location>
</feature>
<protein>
    <submittedName>
        <fullName evidence="2">Uncharacterized protein</fullName>
    </submittedName>
</protein>
<comment type="caution">
    <text evidence="2">The sequence shown here is derived from an EMBL/GenBank/DDBJ whole genome shotgun (WGS) entry which is preliminary data.</text>
</comment>
<evidence type="ECO:0000256" key="1">
    <source>
        <dbReference type="SAM" id="MobiDB-lite"/>
    </source>
</evidence>
<feature type="compositionally biased region" description="Low complexity" evidence="1">
    <location>
        <begin position="83"/>
        <end position="95"/>
    </location>
</feature>
<sequence length="153" mass="16458">MQISLPPSTRGILIPFSTPRCAPRTPNPKSPPPPLLYHHWYAVVSSHCRRSIIAGTPSQRRQVRRLHPVLPTTTPTPNPKIVAAAASSPDAYPSSPERRRVVTQPLLPQPSPKHRRNGFMCAASPSTTTHIPRSPPTAVVSGTGTAAPPAPRS</sequence>
<dbReference type="Proteomes" id="UP000479710">
    <property type="component" value="Unassembled WGS sequence"/>
</dbReference>
<organism evidence="2 3">
    <name type="scientific">Oryza meyeriana var. granulata</name>
    <dbReference type="NCBI Taxonomy" id="110450"/>
    <lineage>
        <taxon>Eukaryota</taxon>
        <taxon>Viridiplantae</taxon>
        <taxon>Streptophyta</taxon>
        <taxon>Embryophyta</taxon>
        <taxon>Tracheophyta</taxon>
        <taxon>Spermatophyta</taxon>
        <taxon>Magnoliopsida</taxon>
        <taxon>Liliopsida</taxon>
        <taxon>Poales</taxon>
        <taxon>Poaceae</taxon>
        <taxon>BOP clade</taxon>
        <taxon>Oryzoideae</taxon>
        <taxon>Oryzeae</taxon>
        <taxon>Oryzinae</taxon>
        <taxon>Oryza</taxon>
        <taxon>Oryza meyeriana</taxon>
    </lineage>
</organism>
<dbReference type="EMBL" id="SPHZ02000010">
    <property type="protein sequence ID" value="KAF0895551.1"/>
    <property type="molecule type" value="Genomic_DNA"/>
</dbReference>
<gene>
    <name evidence="2" type="ORF">E2562_013866</name>
</gene>
<keyword evidence="3" id="KW-1185">Reference proteome</keyword>
<dbReference type="AlphaFoldDB" id="A0A6G1C688"/>
<accession>A0A6G1C688</accession>
<proteinExistence type="predicted"/>
<reference evidence="2 3" key="1">
    <citation type="submission" date="2019-11" db="EMBL/GenBank/DDBJ databases">
        <title>Whole genome sequence of Oryza granulata.</title>
        <authorList>
            <person name="Li W."/>
        </authorList>
    </citation>
    <scope>NUCLEOTIDE SEQUENCE [LARGE SCALE GENOMIC DNA]</scope>
    <source>
        <strain evidence="3">cv. Menghai</strain>
        <tissue evidence="2">Leaf</tissue>
    </source>
</reference>
<evidence type="ECO:0000313" key="3">
    <source>
        <dbReference type="Proteomes" id="UP000479710"/>
    </source>
</evidence>
<feature type="region of interest" description="Disordered" evidence="1">
    <location>
        <begin position="56"/>
        <end position="153"/>
    </location>
</feature>
<name>A0A6G1C688_9ORYZ</name>